<feature type="repeat" description="TPR" evidence="1">
    <location>
        <begin position="327"/>
        <end position="360"/>
    </location>
</feature>
<accession>A0A1T4TG37</accession>
<evidence type="ECO:0000259" key="3">
    <source>
        <dbReference type="PROSITE" id="PS50943"/>
    </source>
</evidence>
<evidence type="ECO:0000313" key="4">
    <source>
        <dbReference type="EMBL" id="SKA39251.1"/>
    </source>
</evidence>
<gene>
    <name evidence="4" type="ORF">SAMN02745673_04950</name>
</gene>
<dbReference type="GO" id="GO:0003677">
    <property type="term" value="F:DNA binding"/>
    <property type="evidence" value="ECO:0007669"/>
    <property type="project" value="InterPro"/>
</dbReference>
<dbReference type="PROSITE" id="PS50943">
    <property type="entry name" value="HTH_CROC1"/>
    <property type="match status" value="1"/>
</dbReference>
<dbReference type="InterPro" id="IPR011990">
    <property type="entry name" value="TPR-like_helical_dom_sf"/>
</dbReference>
<dbReference type="InterPro" id="IPR001387">
    <property type="entry name" value="Cro/C1-type_HTH"/>
</dbReference>
<evidence type="ECO:0000313" key="5">
    <source>
        <dbReference type="Proteomes" id="UP000190637"/>
    </source>
</evidence>
<organism evidence="4 5">
    <name type="scientific">Marinactinospora thermotolerans DSM 45154</name>
    <dbReference type="NCBI Taxonomy" id="1122192"/>
    <lineage>
        <taxon>Bacteria</taxon>
        <taxon>Bacillati</taxon>
        <taxon>Actinomycetota</taxon>
        <taxon>Actinomycetes</taxon>
        <taxon>Streptosporangiales</taxon>
        <taxon>Nocardiopsidaceae</taxon>
        <taxon>Marinactinospora</taxon>
    </lineage>
</organism>
<dbReference type="InterPro" id="IPR019734">
    <property type="entry name" value="TPR_rpt"/>
</dbReference>
<evidence type="ECO:0000256" key="1">
    <source>
        <dbReference type="PROSITE-ProRule" id="PRU00339"/>
    </source>
</evidence>
<sequence length="449" mass="48578">MEPYRRGSGGEDARLCGNCGRPRNGCRMVCECIPAWIWRDAEMISAVRDHDAQTVIRLLRRRVHSLSQEALARMCGVAQSTIARAEAGHGLTDRRRALAALQGLGAPGTDVFPDARPPRKQAPAATASSPRALLDHLPKPESLILRNRRARHSMDGVIAAVVALDDQAGGGDLYSPLRAYTTHVRELVDHHGHGMEALGPLSQLTGWIAMDAGERGGARAHLTEAVYAGHETGETDLVSSALSYLSLHETYLGRTRRALALAKTAVETGTGASPAAATMLHARLARAQAKNGDTDAARVSVERMRTAFDLACREGAWPVWLSYIDEIEIESQAGAVYLDMGLFDEALESLGKALALLRARAPHRFRDRSHYLTRAARAHLSQGDVATACDVAGEAFLLAEHLSSPRIDDRIREFRALLAPWGHDDAAQGFLYRSRPLATSPAPSAESAH</sequence>
<evidence type="ECO:0000256" key="2">
    <source>
        <dbReference type="SAM" id="MobiDB-lite"/>
    </source>
</evidence>
<dbReference type="PROSITE" id="PS50005">
    <property type="entry name" value="TPR"/>
    <property type="match status" value="1"/>
</dbReference>
<dbReference type="Proteomes" id="UP000190637">
    <property type="component" value="Unassembled WGS sequence"/>
</dbReference>
<dbReference type="SUPFAM" id="SSF48452">
    <property type="entry name" value="TPR-like"/>
    <property type="match status" value="1"/>
</dbReference>
<dbReference type="Pfam" id="PF01381">
    <property type="entry name" value="HTH_3"/>
    <property type="match status" value="1"/>
</dbReference>
<dbReference type="SUPFAM" id="SSF47413">
    <property type="entry name" value="lambda repressor-like DNA-binding domains"/>
    <property type="match status" value="1"/>
</dbReference>
<dbReference type="InterPro" id="IPR010982">
    <property type="entry name" value="Lambda_DNA-bd_dom_sf"/>
</dbReference>
<keyword evidence="1" id="KW-0802">TPR repeat</keyword>
<reference evidence="4 5" key="1">
    <citation type="submission" date="2017-02" db="EMBL/GenBank/DDBJ databases">
        <authorList>
            <person name="Peterson S.W."/>
        </authorList>
    </citation>
    <scope>NUCLEOTIDE SEQUENCE [LARGE SCALE GENOMIC DNA]</scope>
    <source>
        <strain evidence="4 5">DSM 45154</strain>
    </source>
</reference>
<dbReference type="Gene3D" id="1.10.260.40">
    <property type="entry name" value="lambda repressor-like DNA-binding domains"/>
    <property type="match status" value="1"/>
</dbReference>
<dbReference type="AlphaFoldDB" id="A0A1T4TG37"/>
<dbReference type="RefSeq" id="WP_235001210.1">
    <property type="nucleotide sequence ID" value="NZ_FUWS01000023.1"/>
</dbReference>
<feature type="region of interest" description="Disordered" evidence="2">
    <location>
        <begin position="108"/>
        <end position="131"/>
    </location>
</feature>
<dbReference type="EMBL" id="FUWS01000023">
    <property type="protein sequence ID" value="SKA39251.1"/>
    <property type="molecule type" value="Genomic_DNA"/>
</dbReference>
<protein>
    <submittedName>
        <fullName evidence="4">Predicted transcriptional regulator with C-terminal CBS domains</fullName>
    </submittedName>
</protein>
<dbReference type="Gene3D" id="1.25.40.10">
    <property type="entry name" value="Tetratricopeptide repeat domain"/>
    <property type="match status" value="1"/>
</dbReference>
<dbReference type="SMART" id="SM00530">
    <property type="entry name" value="HTH_XRE"/>
    <property type="match status" value="1"/>
</dbReference>
<proteinExistence type="predicted"/>
<dbReference type="STRING" id="1122192.SAMN02745673_04950"/>
<feature type="domain" description="HTH cro/C1-type" evidence="3">
    <location>
        <begin position="56"/>
        <end position="111"/>
    </location>
</feature>
<keyword evidence="5" id="KW-1185">Reference proteome</keyword>
<dbReference type="CDD" id="cd00093">
    <property type="entry name" value="HTH_XRE"/>
    <property type="match status" value="1"/>
</dbReference>
<name>A0A1T4TG37_9ACTN</name>